<sequence length="252" mass="28577">MESSTFSIGIIFNAFVSGIVAAAAIALVFFLFKRYRKLHSTMRAYAWFWFFTALVWIPLSIRYLFIGFGSTGQWPHYFDILLQFAVFLGGLPLIYYIGLRVFNDQWLAGAMGLASILPIATALWLILQPGGLIAQEITFFSAETIINTGSLIIFNVEGGLLLALLIYDIIIHLNQWRKSHIRQTFYRALYSLAIVIYLALGILEQSGLVNDWTLVVFRILYAATFLFVYLLITQHEAADETYFQEEANIAAV</sequence>
<comment type="caution">
    <text evidence="2">The sequence shown here is derived from an EMBL/GenBank/DDBJ whole genome shotgun (WGS) entry which is preliminary data.</text>
</comment>
<keyword evidence="1" id="KW-1133">Transmembrane helix</keyword>
<feature type="transmembrane region" description="Helical" evidence="1">
    <location>
        <begin position="151"/>
        <end position="173"/>
    </location>
</feature>
<feature type="transmembrane region" description="Helical" evidence="1">
    <location>
        <begin position="185"/>
        <end position="203"/>
    </location>
</feature>
<gene>
    <name evidence="2" type="ORF">A3I40_02915</name>
</gene>
<dbReference type="STRING" id="1802407.A3I40_02915"/>
<keyword evidence="1" id="KW-0812">Transmembrane</keyword>
<protein>
    <recommendedName>
        <fullName evidence="4">Histidine kinase N-terminal 7TM region domain-containing protein</fullName>
    </recommendedName>
</protein>
<proteinExistence type="predicted"/>
<organism evidence="2 3">
    <name type="scientific">Candidatus Uhrbacteria bacterium RIFCSPLOWO2_02_FULL_48_12</name>
    <dbReference type="NCBI Taxonomy" id="1802407"/>
    <lineage>
        <taxon>Bacteria</taxon>
        <taxon>Candidatus Uhriibacteriota</taxon>
    </lineage>
</organism>
<dbReference type="Proteomes" id="UP000178723">
    <property type="component" value="Unassembled WGS sequence"/>
</dbReference>
<keyword evidence="1" id="KW-0472">Membrane</keyword>
<evidence type="ECO:0008006" key="4">
    <source>
        <dbReference type="Google" id="ProtNLM"/>
    </source>
</evidence>
<evidence type="ECO:0000313" key="2">
    <source>
        <dbReference type="EMBL" id="OGL87145.1"/>
    </source>
</evidence>
<feature type="transmembrane region" description="Helical" evidence="1">
    <location>
        <begin position="106"/>
        <end position="127"/>
    </location>
</feature>
<name>A0A1F7V9N8_9BACT</name>
<dbReference type="EMBL" id="MGEP01000039">
    <property type="protein sequence ID" value="OGL87145.1"/>
    <property type="molecule type" value="Genomic_DNA"/>
</dbReference>
<accession>A0A1F7V9N8</accession>
<dbReference type="AlphaFoldDB" id="A0A1F7V9N8"/>
<reference evidence="2 3" key="1">
    <citation type="journal article" date="2016" name="Nat. Commun.">
        <title>Thousands of microbial genomes shed light on interconnected biogeochemical processes in an aquifer system.</title>
        <authorList>
            <person name="Anantharaman K."/>
            <person name="Brown C.T."/>
            <person name="Hug L.A."/>
            <person name="Sharon I."/>
            <person name="Castelle C.J."/>
            <person name="Probst A.J."/>
            <person name="Thomas B.C."/>
            <person name="Singh A."/>
            <person name="Wilkins M.J."/>
            <person name="Karaoz U."/>
            <person name="Brodie E.L."/>
            <person name="Williams K.H."/>
            <person name="Hubbard S.S."/>
            <person name="Banfield J.F."/>
        </authorList>
    </citation>
    <scope>NUCLEOTIDE SEQUENCE [LARGE SCALE GENOMIC DNA]</scope>
</reference>
<feature type="transmembrane region" description="Helical" evidence="1">
    <location>
        <begin position="44"/>
        <end position="68"/>
    </location>
</feature>
<feature type="transmembrane region" description="Helical" evidence="1">
    <location>
        <begin position="80"/>
        <end position="99"/>
    </location>
</feature>
<feature type="transmembrane region" description="Helical" evidence="1">
    <location>
        <begin position="6"/>
        <end position="32"/>
    </location>
</feature>
<feature type="transmembrane region" description="Helical" evidence="1">
    <location>
        <begin position="215"/>
        <end position="232"/>
    </location>
</feature>
<evidence type="ECO:0000256" key="1">
    <source>
        <dbReference type="SAM" id="Phobius"/>
    </source>
</evidence>
<evidence type="ECO:0000313" key="3">
    <source>
        <dbReference type="Proteomes" id="UP000178723"/>
    </source>
</evidence>